<dbReference type="EMBL" id="KV745133">
    <property type="protein sequence ID" value="OCK77372.1"/>
    <property type="molecule type" value="Genomic_DNA"/>
</dbReference>
<proteinExistence type="predicted"/>
<sequence length="198" mass="22114">MRWIKGAEPQRNRVTCGQQVASLKEQITNRKRCCNFQDQFRPVQASAGHWLCRIAAVSGSAAQSHSSTPLQVADRRNFGAIGAKTMKDLAGRRGTRKILPAQIISRGCVNRVRTGLRGSAILICPILCLPTSSDGECICSAISFSGVELPFVEMVPSLCNMEILKEYERKVGCEPHFALFFFFFFFFFFLADFYSIKA</sequence>
<evidence type="ECO:0000256" key="1">
    <source>
        <dbReference type="SAM" id="Phobius"/>
    </source>
</evidence>
<protein>
    <submittedName>
        <fullName evidence="2">Uncharacterized protein</fullName>
    </submittedName>
</protein>
<keyword evidence="1" id="KW-0472">Membrane</keyword>
<keyword evidence="3" id="KW-1185">Reference proteome</keyword>
<feature type="transmembrane region" description="Helical" evidence="1">
    <location>
        <begin position="177"/>
        <end position="196"/>
    </location>
</feature>
<name>A0A8E2JCI0_9PEZI</name>
<gene>
    <name evidence="2" type="ORF">K432DRAFT_121614</name>
</gene>
<keyword evidence="1" id="KW-0812">Transmembrane</keyword>
<organism evidence="2 3">
    <name type="scientific">Lepidopterella palustris CBS 459.81</name>
    <dbReference type="NCBI Taxonomy" id="1314670"/>
    <lineage>
        <taxon>Eukaryota</taxon>
        <taxon>Fungi</taxon>
        <taxon>Dikarya</taxon>
        <taxon>Ascomycota</taxon>
        <taxon>Pezizomycotina</taxon>
        <taxon>Dothideomycetes</taxon>
        <taxon>Pleosporomycetidae</taxon>
        <taxon>Mytilinidiales</taxon>
        <taxon>Argynnaceae</taxon>
        <taxon>Lepidopterella</taxon>
    </lineage>
</organism>
<reference evidence="2 3" key="1">
    <citation type="journal article" date="2016" name="Nat. Commun.">
        <title>Ectomycorrhizal ecology is imprinted in the genome of the dominant symbiotic fungus Cenococcum geophilum.</title>
        <authorList>
            <consortium name="DOE Joint Genome Institute"/>
            <person name="Peter M."/>
            <person name="Kohler A."/>
            <person name="Ohm R.A."/>
            <person name="Kuo A."/>
            <person name="Krutzmann J."/>
            <person name="Morin E."/>
            <person name="Arend M."/>
            <person name="Barry K.W."/>
            <person name="Binder M."/>
            <person name="Choi C."/>
            <person name="Clum A."/>
            <person name="Copeland A."/>
            <person name="Grisel N."/>
            <person name="Haridas S."/>
            <person name="Kipfer T."/>
            <person name="LaButti K."/>
            <person name="Lindquist E."/>
            <person name="Lipzen A."/>
            <person name="Maire R."/>
            <person name="Meier B."/>
            <person name="Mihaltcheva S."/>
            <person name="Molinier V."/>
            <person name="Murat C."/>
            <person name="Poggeler S."/>
            <person name="Quandt C.A."/>
            <person name="Sperisen C."/>
            <person name="Tritt A."/>
            <person name="Tisserant E."/>
            <person name="Crous P.W."/>
            <person name="Henrissat B."/>
            <person name="Nehls U."/>
            <person name="Egli S."/>
            <person name="Spatafora J.W."/>
            <person name="Grigoriev I.V."/>
            <person name="Martin F.M."/>
        </authorList>
    </citation>
    <scope>NUCLEOTIDE SEQUENCE [LARGE SCALE GENOMIC DNA]</scope>
    <source>
        <strain evidence="2 3">CBS 459.81</strain>
    </source>
</reference>
<dbReference type="AlphaFoldDB" id="A0A8E2JCI0"/>
<dbReference type="Proteomes" id="UP000250266">
    <property type="component" value="Unassembled WGS sequence"/>
</dbReference>
<accession>A0A8E2JCI0</accession>
<evidence type="ECO:0000313" key="3">
    <source>
        <dbReference type="Proteomes" id="UP000250266"/>
    </source>
</evidence>
<evidence type="ECO:0000313" key="2">
    <source>
        <dbReference type="EMBL" id="OCK77372.1"/>
    </source>
</evidence>
<keyword evidence="1" id="KW-1133">Transmembrane helix</keyword>